<reference evidence="1 2" key="2">
    <citation type="submission" date="2019-09" db="EMBL/GenBank/DDBJ databases">
        <title>Complete Genome Sequence and Methylome Analysis of free living Spirochaetas.</title>
        <authorList>
            <person name="Leshcheva N."/>
            <person name="Mikheeva N."/>
        </authorList>
    </citation>
    <scope>NUCLEOTIDE SEQUENCE [LARGE SCALE GENOMIC DNA]</scope>
    <source>
        <strain evidence="1 2">P</strain>
    </source>
</reference>
<dbReference type="Pfam" id="PF13412">
    <property type="entry name" value="HTH_24"/>
    <property type="match status" value="1"/>
</dbReference>
<dbReference type="KEGG" id="sper:EW093_13115"/>
<dbReference type="SUPFAM" id="SSF46785">
    <property type="entry name" value="Winged helix' DNA-binding domain"/>
    <property type="match status" value="1"/>
</dbReference>
<reference evidence="1 2" key="1">
    <citation type="submission" date="2019-02" db="EMBL/GenBank/DDBJ databases">
        <authorList>
            <person name="Fomenkov A."/>
            <person name="Dubinina G."/>
            <person name="Grabovich M."/>
            <person name="Vincze T."/>
            <person name="Roberts R.J."/>
        </authorList>
    </citation>
    <scope>NUCLEOTIDE SEQUENCE [LARGE SCALE GENOMIC DNA]</scope>
    <source>
        <strain evidence="1 2">P</strain>
    </source>
</reference>
<dbReference type="InterPro" id="IPR036388">
    <property type="entry name" value="WH-like_DNA-bd_sf"/>
</dbReference>
<dbReference type="RefSeq" id="WP_149568846.1">
    <property type="nucleotide sequence ID" value="NZ_CP035807.1"/>
</dbReference>
<dbReference type="Gene3D" id="1.10.10.10">
    <property type="entry name" value="Winged helix-like DNA-binding domain superfamily/Winged helix DNA-binding domain"/>
    <property type="match status" value="1"/>
</dbReference>
<dbReference type="AlphaFoldDB" id="A0A5C1QEV6"/>
<sequence length="178" mass="20405">MEKDTQEYLILKSIHDGEETIKQRDIAKIANISLGNTNSILKRLIDKGFVKASHINQKSFNYLLTPKGLSVITKRSSDFLKRTIRNVVVFKDAIELIVKDIKDNNFKSINLIGESDLLFLIENSCYKHQLKLTTTNKEITDPTVKNIYSESFLPKEENSSNIYLIDSLDEATRTICDY</sequence>
<dbReference type="OrthoDB" id="359861at2"/>
<evidence type="ECO:0000313" key="1">
    <source>
        <dbReference type="EMBL" id="QEN05610.1"/>
    </source>
</evidence>
<keyword evidence="2" id="KW-1185">Reference proteome</keyword>
<dbReference type="Proteomes" id="UP000323824">
    <property type="component" value="Chromosome"/>
</dbReference>
<protein>
    <submittedName>
        <fullName evidence="1">Winged helix-turn-helix transcriptional regulator</fullName>
    </submittedName>
</protein>
<gene>
    <name evidence="1" type="ORF">EW093_13115</name>
</gene>
<evidence type="ECO:0000313" key="2">
    <source>
        <dbReference type="Proteomes" id="UP000323824"/>
    </source>
</evidence>
<dbReference type="EMBL" id="CP035807">
    <property type="protein sequence ID" value="QEN05610.1"/>
    <property type="molecule type" value="Genomic_DNA"/>
</dbReference>
<accession>A0A5C1QEV6</accession>
<proteinExistence type="predicted"/>
<organism evidence="1 2">
    <name type="scientific">Thiospirochaeta perfilievii</name>
    <dbReference type="NCBI Taxonomy" id="252967"/>
    <lineage>
        <taxon>Bacteria</taxon>
        <taxon>Pseudomonadati</taxon>
        <taxon>Spirochaetota</taxon>
        <taxon>Spirochaetia</taxon>
        <taxon>Spirochaetales</taxon>
        <taxon>Spirochaetaceae</taxon>
        <taxon>Thiospirochaeta</taxon>
    </lineage>
</organism>
<dbReference type="InterPro" id="IPR036390">
    <property type="entry name" value="WH_DNA-bd_sf"/>
</dbReference>
<name>A0A5C1QEV6_9SPIO</name>